<protein>
    <submittedName>
        <fullName evidence="1">Uncharacterized protein</fullName>
    </submittedName>
</protein>
<organism evidence="1">
    <name type="scientific">viral metagenome</name>
    <dbReference type="NCBI Taxonomy" id="1070528"/>
    <lineage>
        <taxon>unclassified sequences</taxon>
        <taxon>metagenomes</taxon>
        <taxon>organismal metagenomes</taxon>
    </lineage>
</organism>
<name>A0A6C0J726_9ZZZZ</name>
<reference evidence="1" key="1">
    <citation type="journal article" date="2020" name="Nature">
        <title>Giant virus diversity and host interactions through global metagenomics.</title>
        <authorList>
            <person name="Schulz F."/>
            <person name="Roux S."/>
            <person name="Paez-Espino D."/>
            <person name="Jungbluth S."/>
            <person name="Walsh D.A."/>
            <person name="Denef V.J."/>
            <person name="McMahon K.D."/>
            <person name="Konstantinidis K.T."/>
            <person name="Eloe-Fadrosh E.A."/>
            <person name="Kyrpides N.C."/>
            <person name="Woyke T."/>
        </authorList>
    </citation>
    <scope>NUCLEOTIDE SEQUENCE</scope>
    <source>
        <strain evidence="1">GVMAG-M-3300025860-20</strain>
    </source>
</reference>
<evidence type="ECO:0000313" key="1">
    <source>
        <dbReference type="EMBL" id="QHU00397.1"/>
    </source>
</evidence>
<proteinExistence type="predicted"/>
<accession>A0A6C0J726</accession>
<dbReference type="AlphaFoldDB" id="A0A6C0J726"/>
<dbReference type="EMBL" id="MN740327">
    <property type="protein sequence ID" value="QHU00397.1"/>
    <property type="molecule type" value="Genomic_DNA"/>
</dbReference>
<sequence>MKESRVIADDCAPPDATFKPLLAYAFGSLSTKVLISKTKYGYFIRPKEVYPK</sequence>